<evidence type="ECO:0000256" key="1">
    <source>
        <dbReference type="SAM" id="Phobius"/>
    </source>
</evidence>
<dbReference type="Proteomes" id="UP000019402">
    <property type="component" value="Unassembled WGS sequence"/>
</dbReference>
<evidence type="ECO:0000313" key="2">
    <source>
        <dbReference type="EMBL" id="GAF03936.1"/>
    </source>
</evidence>
<feature type="transmembrane region" description="Helical" evidence="1">
    <location>
        <begin position="140"/>
        <end position="164"/>
    </location>
</feature>
<keyword evidence="3" id="KW-1185">Reference proteome</keyword>
<dbReference type="STRING" id="869213.GCA_000517085_02208"/>
<evidence type="ECO:0000313" key="3">
    <source>
        <dbReference type="Proteomes" id="UP000019402"/>
    </source>
</evidence>
<feature type="transmembrane region" description="Helical" evidence="1">
    <location>
        <begin position="176"/>
        <end position="197"/>
    </location>
</feature>
<proteinExistence type="predicted"/>
<sequence length="216" mass="25491">MRCFFILVFPFLILLITKVRVFKSFFVLSIIGIVPLLTFVVPEAYYHQIFYINPFLRVVDFMIGIFIFNIYLSFSKKERSINYTYLEVSSVLLLVVFFVFHRLIPTVARFSFYYWIPMCYLIFSFSFQRGKVSVLLSNKMCFYLGEISFGFYLFHQLVLRYFLVINTKFLGIASDFVIAMVVFAISLVISHYSFVLFERPMNGYIKALKESKANTP</sequence>
<organism evidence="2 3">
    <name type="scientific">Saccharicrinis fermentans DSM 9555 = JCM 21142</name>
    <dbReference type="NCBI Taxonomy" id="869213"/>
    <lineage>
        <taxon>Bacteria</taxon>
        <taxon>Pseudomonadati</taxon>
        <taxon>Bacteroidota</taxon>
        <taxon>Bacteroidia</taxon>
        <taxon>Marinilabiliales</taxon>
        <taxon>Marinilabiliaceae</taxon>
        <taxon>Saccharicrinis</taxon>
    </lineage>
</organism>
<accession>W7YHK6</accession>
<feature type="transmembrane region" description="Helical" evidence="1">
    <location>
        <begin position="54"/>
        <end position="72"/>
    </location>
</feature>
<protein>
    <recommendedName>
        <fullName evidence="4">Acyltransferase family protein</fullName>
    </recommendedName>
</protein>
<reference evidence="2 3" key="1">
    <citation type="journal article" date="2014" name="Genome Announc.">
        <title>Draft Genome Sequence of Cytophaga fermentans JCM 21142T, a Facultative Anaerobe Isolated from Marine Mud.</title>
        <authorList>
            <person name="Starns D."/>
            <person name="Oshima K."/>
            <person name="Suda W."/>
            <person name="Iino T."/>
            <person name="Yuki M."/>
            <person name="Inoue J."/>
            <person name="Kitamura K."/>
            <person name="Iida T."/>
            <person name="Darby A."/>
            <person name="Hattori M."/>
            <person name="Ohkuma M."/>
        </authorList>
    </citation>
    <scope>NUCLEOTIDE SEQUENCE [LARGE SCALE GENOMIC DNA]</scope>
    <source>
        <strain evidence="2 3">JCM 21142</strain>
    </source>
</reference>
<gene>
    <name evidence="2" type="ORF">JCM21142_72625</name>
</gene>
<dbReference type="GO" id="GO:0009103">
    <property type="term" value="P:lipopolysaccharide biosynthetic process"/>
    <property type="evidence" value="ECO:0007669"/>
    <property type="project" value="TreeGrafter"/>
</dbReference>
<keyword evidence="1" id="KW-0812">Transmembrane</keyword>
<keyword evidence="1" id="KW-1133">Transmembrane helix</keyword>
<dbReference type="GO" id="GO:0016020">
    <property type="term" value="C:membrane"/>
    <property type="evidence" value="ECO:0007669"/>
    <property type="project" value="TreeGrafter"/>
</dbReference>
<comment type="caution">
    <text evidence="2">The sequence shown here is derived from an EMBL/GenBank/DDBJ whole genome shotgun (WGS) entry which is preliminary data.</text>
</comment>
<dbReference type="EMBL" id="BAMD01000033">
    <property type="protein sequence ID" value="GAF03936.1"/>
    <property type="molecule type" value="Genomic_DNA"/>
</dbReference>
<name>W7YHK6_9BACT</name>
<keyword evidence="1" id="KW-0472">Membrane</keyword>
<feature type="transmembrane region" description="Helical" evidence="1">
    <location>
        <begin position="84"/>
        <end position="104"/>
    </location>
</feature>
<dbReference type="PANTHER" id="PTHR23028:SF53">
    <property type="entry name" value="ACYL_TRANSF_3 DOMAIN-CONTAINING PROTEIN"/>
    <property type="match status" value="1"/>
</dbReference>
<evidence type="ECO:0008006" key="4">
    <source>
        <dbReference type="Google" id="ProtNLM"/>
    </source>
</evidence>
<dbReference type="AlphaFoldDB" id="W7YHK6"/>
<feature type="transmembrane region" description="Helical" evidence="1">
    <location>
        <begin position="21"/>
        <end position="42"/>
    </location>
</feature>
<dbReference type="eggNOG" id="COG1835">
    <property type="taxonomic scope" value="Bacteria"/>
</dbReference>
<dbReference type="PANTHER" id="PTHR23028">
    <property type="entry name" value="ACETYLTRANSFERASE"/>
    <property type="match status" value="1"/>
</dbReference>
<dbReference type="InterPro" id="IPR050879">
    <property type="entry name" value="Acyltransferase_3"/>
</dbReference>
<feature type="transmembrane region" description="Helical" evidence="1">
    <location>
        <begin position="110"/>
        <end position="128"/>
    </location>
</feature>